<dbReference type="SMART" id="SM00255">
    <property type="entry name" value="TIR"/>
    <property type="match status" value="1"/>
</dbReference>
<dbReference type="EMBL" id="JAAWUZ010000034">
    <property type="protein sequence ID" value="NSG30553.1"/>
    <property type="molecule type" value="Genomic_DNA"/>
</dbReference>
<dbReference type="InterPro" id="IPR000157">
    <property type="entry name" value="TIR_dom"/>
</dbReference>
<evidence type="ECO:0000313" key="3">
    <source>
        <dbReference type="Proteomes" id="UP000821846"/>
    </source>
</evidence>
<dbReference type="Pfam" id="PF19789">
    <property type="entry name" value="DUF6273"/>
    <property type="match status" value="1"/>
</dbReference>
<dbReference type="Gene3D" id="3.40.50.10140">
    <property type="entry name" value="Toll/interleukin-1 receptor homology (TIR) domain"/>
    <property type="match status" value="1"/>
</dbReference>
<protein>
    <submittedName>
        <fullName evidence="2">Toll/interleukin-1 receptor domain-containing protein</fullName>
    </submittedName>
</protein>
<keyword evidence="2" id="KW-0675">Receptor</keyword>
<dbReference type="PROSITE" id="PS50104">
    <property type="entry name" value="TIR"/>
    <property type="match status" value="1"/>
</dbReference>
<proteinExistence type="predicted"/>
<reference evidence="2 3" key="1">
    <citation type="journal article" date="2020" name="Cell Host Microbe">
        <title>Functional and Genomic Variation between Human-Derived Isolates of Lachnospiraceae Reveals Inter- and Intra-Species Diversity.</title>
        <authorList>
            <person name="Sorbara M.T."/>
            <person name="Littmann E.R."/>
            <person name="Fontana E."/>
            <person name="Moody T.U."/>
            <person name="Kohout C.E."/>
            <person name="Gjonbalaj M."/>
            <person name="Eaton V."/>
            <person name="Seok R."/>
            <person name="Leiner I.M."/>
            <person name="Pamer E.G."/>
        </authorList>
    </citation>
    <scope>NUCLEOTIDE SEQUENCE [LARGE SCALE GENOMIC DNA]</scope>
    <source>
        <strain evidence="2 3">MSK.14.16</strain>
    </source>
</reference>
<dbReference type="InterPro" id="IPR035897">
    <property type="entry name" value="Toll_tir_struct_dom_sf"/>
</dbReference>
<feature type="domain" description="TIR" evidence="1">
    <location>
        <begin position="12"/>
        <end position="128"/>
    </location>
</feature>
<gene>
    <name evidence="2" type="ORF">HFM93_09745</name>
</gene>
<keyword evidence="3" id="KW-1185">Reference proteome</keyword>
<dbReference type="Pfam" id="PF13676">
    <property type="entry name" value="TIR_2"/>
    <property type="match status" value="1"/>
</dbReference>
<evidence type="ECO:0000259" key="1">
    <source>
        <dbReference type="PROSITE" id="PS50104"/>
    </source>
</evidence>
<dbReference type="PANTHER" id="PTHR47508">
    <property type="entry name" value="SAM DOMAIN-CONTAINING PROTEIN-RELATED"/>
    <property type="match status" value="1"/>
</dbReference>
<dbReference type="RefSeq" id="WP_173866509.1">
    <property type="nucleotide sequence ID" value="NZ_JAAWUU010000033.1"/>
</dbReference>
<dbReference type="SUPFAM" id="SSF52200">
    <property type="entry name" value="Toll/Interleukin receptor TIR domain"/>
    <property type="match status" value="1"/>
</dbReference>
<comment type="caution">
    <text evidence="2">The sequence shown here is derived from an EMBL/GenBank/DDBJ whole genome shotgun (WGS) entry which is preliminary data.</text>
</comment>
<dbReference type="Proteomes" id="UP000821846">
    <property type="component" value="Unassembled WGS sequence"/>
</dbReference>
<sequence>MNEKYVPYRGYDAPYIFVSYAHKDGNKASEVIEKLQMEQYRVWYDEGIDPGTEWDENIAEHIENCEYFIALLSREYLVSSNCKDELNFARELEKPRLLIYLEDIQLPGGMRMRLSRLQAIHKYKYQSMELFFEKLAETQGLEKCHEKQKQEKTIIIESTEVVQETPRITIPRQGYPYPVKSGDTVYLGKALPGFFLAEGEDLAWRVLNCEDRKAVLLCENVLLNMPYHAVQHGSSDWENCTLRKWLNNDFYEQVFSDSEKEYILWRAHPSRNNPKYRTPGGADTIDPVFLLDVIELTVYGFEQITEIARNNGNISWWLRNPGFSQNFAMNFGWRVHYGGLQVDEPAVGVRPAIVIQTR</sequence>
<dbReference type="InterPro" id="IPR046240">
    <property type="entry name" value="DUF6273"/>
</dbReference>
<name>A0ABX2GY81_9FIRM</name>
<dbReference type="PANTHER" id="PTHR47508:SF1">
    <property type="entry name" value="NON-SPECIFIC SERINE_THREONINE PROTEIN KINASE"/>
    <property type="match status" value="1"/>
</dbReference>
<accession>A0ABX2GY81</accession>
<organism evidence="2 3">
    <name type="scientific">Faecalicatena fissicatena</name>
    <dbReference type="NCBI Taxonomy" id="290055"/>
    <lineage>
        <taxon>Bacteria</taxon>
        <taxon>Bacillati</taxon>
        <taxon>Bacillota</taxon>
        <taxon>Clostridia</taxon>
        <taxon>Lachnospirales</taxon>
        <taxon>Lachnospiraceae</taxon>
        <taxon>Faecalicatena</taxon>
    </lineage>
</organism>
<evidence type="ECO:0000313" key="2">
    <source>
        <dbReference type="EMBL" id="NSG30553.1"/>
    </source>
</evidence>